<dbReference type="EMBL" id="QWKZ01000028">
    <property type="protein sequence ID" value="RIH86843.1"/>
    <property type="molecule type" value="Genomic_DNA"/>
</dbReference>
<sequence length="178" mass="19958">MKVLRPKALLPAVTAVTPQWLSERGLRAVLLDLDNTLVPYEAYGEAPRHLLEWLEGLKQAGVRVFLVSNGSPRRVRYWCERLGVPGFGPAGKPWFGFREALRRLELTAREVAVVGDQLFTDVLGGNLVGAYTVLVPPLSSREMGYTRLVRRLERWVLRSLNPEAFDPEGVRPGPTIKD</sequence>
<dbReference type="InterPro" id="IPR006549">
    <property type="entry name" value="HAD-SF_hydro_IIIA"/>
</dbReference>
<name>A0A399ETE3_9DEIN</name>
<organism evidence="1 2">
    <name type="scientific">Meiothermus luteus</name>
    <dbReference type="NCBI Taxonomy" id="2026184"/>
    <lineage>
        <taxon>Bacteria</taxon>
        <taxon>Thermotogati</taxon>
        <taxon>Deinococcota</taxon>
        <taxon>Deinococci</taxon>
        <taxon>Thermales</taxon>
        <taxon>Thermaceae</taxon>
        <taxon>Meiothermus</taxon>
    </lineage>
</organism>
<dbReference type="Pfam" id="PF00702">
    <property type="entry name" value="Hydrolase"/>
    <property type="match status" value="1"/>
</dbReference>
<dbReference type="NCBIfam" id="TIGR01668">
    <property type="entry name" value="YqeG_hyp_ppase"/>
    <property type="match status" value="1"/>
</dbReference>
<dbReference type="InterPro" id="IPR036412">
    <property type="entry name" value="HAD-like_sf"/>
</dbReference>
<comment type="caution">
    <text evidence="1">The sequence shown here is derived from an EMBL/GenBank/DDBJ whole genome shotgun (WGS) entry which is preliminary data.</text>
</comment>
<proteinExistence type="predicted"/>
<dbReference type="GO" id="GO:0008962">
    <property type="term" value="F:phosphatidylglycerophosphatase activity"/>
    <property type="evidence" value="ECO:0007669"/>
    <property type="project" value="InterPro"/>
</dbReference>
<dbReference type="SUPFAM" id="SSF56784">
    <property type="entry name" value="HAD-like"/>
    <property type="match status" value="1"/>
</dbReference>
<reference evidence="1 2" key="1">
    <citation type="submission" date="2018-08" db="EMBL/GenBank/DDBJ databases">
        <title>Meiothermus luteus KCTC 52599 genome sequencing project.</title>
        <authorList>
            <person name="Da Costa M.S."/>
            <person name="Albuquerque L."/>
            <person name="Raposo P."/>
            <person name="Froufe H.J.C."/>
            <person name="Barroso C.S."/>
            <person name="Egas C."/>
        </authorList>
    </citation>
    <scope>NUCLEOTIDE SEQUENCE [LARGE SCALE GENOMIC DNA]</scope>
    <source>
        <strain evidence="1 2">KCTC 52599</strain>
    </source>
</reference>
<dbReference type="Gene3D" id="3.40.50.1000">
    <property type="entry name" value="HAD superfamily/HAD-like"/>
    <property type="match status" value="1"/>
</dbReference>
<dbReference type="InterPro" id="IPR010021">
    <property type="entry name" value="PGPP1/Gep4"/>
</dbReference>
<dbReference type="OrthoDB" id="9787572at2"/>
<dbReference type="NCBIfam" id="TIGR01662">
    <property type="entry name" value="HAD-SF-IIIA"/>
    <property type="match status" value="1"/>
</dbReference>
<dbReference type="AlphaFoldDB" id="A0A399ETE3"/>
<evidence type="ECO:0000313" key="1">
    <source>
        <dbReference type="EMBL" id="RIH86843.1"/>
    </source>
</evidence>
<dbReference type="InterPro" id="IPR023214">
    <property type="entry name" value="HAD_sf"/>
</dbReference>
<gene>
    <name evidence="1" type="ORF">Mlute_01160</name>
</gene>
<evidence type="ECO:0000313" key="2">
    <source>
        <dbReference type="Proteomes" id="UP000265800"/>
    </source>
</evidence>
<accession>A0A399ETE3</accession>
<dbReference type="Proteomes" id="UP000265800">
    <property type="component" value="Unassembled WGS sequence"/>
</dbReference>
<dbReference type="CDD" id="cd16416">
    <property type="entry name" value="HAD_BsYqeG-like"/>
    <property type="match status" value="1"/>
</dbReference>
<protein>
    <submittedName>
        <fullName evidence="1">HAD phosphatase, family IIIA</fullName>
    </submittedName>
</protein>
<keyword evidence="2" id="KW-1185">Reference proteome</keyword>